<dbReference type="SUPFAM" id="SSF51735">
    <property type="entry name" value="NAD(P)-binding Rossmann-fold domains"/>
    <property type="match status" value="1"/>
</dbReference>
<feature type="binding site" evidence="5">
    <location>
        <position position="37"/>
    </location>
    <ligand>
        <name>NAD(+)</name>
        <dbReference type="ChEBI" id="CHEBI:57540"/>
    </ligand>
</feature>
<name>A0A7D3ZDG4_ACTVE</name>
<feature type="binding site" evidence="5">
    <location>
        <position position="98"/>
    </location>
    <ligand>
        <name>NAD(+)</name>
        <dbReference type="ChEBI" id="CHEBI:57540"/>
    </ligand>
</feature>
<organism evidence="9 10">
    <name type="scientific">Actinomadura verrucosospora</name>
    <dbReference type="NCBI Taxonomy" id="46165"/>
    <lineage>
        <taxon>Bacteria</taxon>
        <taxon>Bacillati</taxon>
        <taxon>Actinomycetota</taxon>
        <taxon>Actinomycetes</taxon>
        <taxon>Streptosporangiales</taxon>
        <taxon>Thermomonosporaceae</taxon>
        <taxon>Actinomadura</taxon>
    </lineage>
</organism>
<dbReference type="GO" id="GO:0070403">
    <property type="term" value="F:NAD+ binding"/>
    <property type="evidence" value="ECO:0007669"/>
    <property type="project" value="InterPro"/>
</dbReference>
<evidence type="ECO:0000256" key="5">
    <source>
        <dbReference type="PIRSR" id="PIRSR000105-2"/>
    </source>
</evidence>
<keyword evidence="6" id="KW-0812">Transmembrane</keyword>
<dbReference type="InterPro" id="IPR036291">
    <property type="entry name" value="NAD(P)-bd_dom_sf"/>
</dbReference>
<dbReference type="PIRSF" id="PIRSF000105">
    <property type="entry name" value="HCDH"/>
    <property type="match status" value="1"/>
</dbReference>
<evidence type="ECO:0000259" key="7">
    <source>
        <dbReference type="Pfam" id="PF00725"/>
    </source>
</evidence>
<dbReference type="Gene3D" id="3.40.50.720">
    <property type="entry name" value="NAD(P)-binding Rossmann-like Domain"/>
    <property type="match status" value="1"/>
</dbReference>
<dbReference type="Pfam" id="PF00725">
    <property type="entry name" value="3HCDH"/>
    <property type="match status" value="1"/>
</dbReference>
<dbReference type="Gene3D" id="1.10.1040.10">
    <property type="entry name" value="N-(1-d-carboxylethyl)-l-norvaline Dehydrogenase, domain 2"/>
    <property type="match status" value="1"/>
</dbReference>
<comment type="similarity">
    <text evidence="2">Belongs to the 3-hydroxyacyl-CoA dehydrogenase family.</text>
</comment>
<evidence type="ECO:0000256" key="3">
    <source>
        <dbReference type="ARBA" id="ARBA00023002"/>
    </source>
</evidence>
<keyword evidence="6" id="KW-0472">Membrane</keyword>
<evidence type="ECO:0000313" key="10">
    <source>
        <dbReference type="Proteomes" id="UP000501240"/>
    </source>
</evidence>
<dbReference type="InterPro" id="IPR006176">
    <property type="entry name" value="3-OHacyl-CoA_DH_NAD-bd"/>
</dbReference>
<dbReference type="InterPro" id="IPR022694">
    <property type="entry name" value="3-OHacyl-CoA_DH"/>
</dbReference>
<evidence type="ECO:0000256" key="1">
    <source>
        <dbReference type="ARBA" id="ARBA00005086"/>
    </source>
</evidence>
<dbReference type="GO" id="GO:0006631">
    <property type="term" value="P:fatty acid metabolic process"/>
    <property type="evidence" value="ECO:0007669"/>
    <property type="project" value="InterPro"/>
</dbReference>
<feature type="binding site" evidence="5">
    <location>
        <begin position="14"/>
        <end position="19"/>
    </location>
    <ligand>
        <name>NAD(+)</name>
        <dbReference type="ChEBI" id="CHEBI:57540"/>
    </ligand>
</feature>
<evidence type="ECO:0000256" key="2">
    <source>
        <dbReference type="ARBA" id="ARBA00009463"/>
    </source>
</evidence>
<dbReference type="Pfam" id="PF02737">
    <property type="entry name" value="3HCDH_N"/>
    <property type="match status" value="1"/>
</dbReference>
<evidence type="ECO:0000256" key="6">
    <source>
        <dbReference type="SAM" id="Phobius"/>
    </source>
</evidence>
<dbReference type="PANTHER" id="PTHR48075">
    <property type="entry name" value="3-HYDROXYACYL-COA DEHYDROGENASE FAMILY PROTEIN"/>
    <property type="match status" value="1"/>
</dbReference>
<keyword evidence="3" id="KW-0560">Oxidoreductase</keyword>
<dbReference type="Proteomes" id="UP000501240">
    <property type="component" value="Chromosome"/>
</dbReference>
<evidence type="ECO:0000256" key="4">
    <source>
        <dbReference type="PIRSR" id="PIRSR000105-1"/>
    </source>
</evidence>
<protein>
    <submittedName>
        <fullName evidence="9">3-hydroxyacyl-CoA dehydrogenase</fullName>
    </submittedName>
</protein>
<keyword evidence="5" id="KW-0520">NAD</keyword>
<comment type="pathway">
    <text evidence="1">Lipid metabolism; butanoate metabolism.</text>
</comment>
<dbReference type="InterPro" id="IPR008927">
    <property type="entry name" value="6-PGluconate_DH-like_C_sf"/>
</dbReference>
<dbReference type="SUPFAM" id="SSF48179">
    <property type="entry name" value="6-phosphogluconate dehydrogenase C-terminal domain-like"/>
    <property type="match status" value="1"/>
</dbReference>
<accession>A0A7D3ZDG4</accession>
<dbReference type="AlphaFoldDB" id="A0A7D3ZDG4"/>
<feature type="site" description="Important for catalytic activity" evidence="4">
    <location>
        <position position="141"/>
    </location>
</feature>
<dbReference type="PANTHER" id="PTHR48075:SF5">
    <property type="entry name" value="3-HYDROXYBUTYRYL-COA DEHYDROGENASE"/>
    <property type="match status" value="1"/>
</dbReference>
<feature type="domain" description="3-hydroxyacyl-CoA dehydrogenase C-terminal" evidence="7">
    <location>
        <begin position="187"/>
        <end position="283"/>
    </location>
</feature>
<keyword evidence="6" id="KW-1133">Transmembrane helix</keyword>
<dbReference type="GO" id="GO:0016616">
    <property type="term" value="F:oxidoreductase activity, acting on the CH-OH group of donors, NAD or NADP as acceptor"/>
    <property type="evidence" value="ECO:0007669"/>
    <property type="project" value="InterPro"/>
</dbReference>
<feature type="binding site" evidence="5">
    <location>
        <position position="120"/>
    </location>
    <ligand>
        <name>NAD(+)</name>
        <dbReference type="ChEBI" id="CHEBI:57540"/>
    </ligand>
</feature>
<gene>
    <name evidence="9" type="primary">mad11</name>
    <name evidence="9" type="ORF">ACTIVE_1794</name>
</gene>
<feature type="binding site" evidence="5">
    <location>
        <position position="93"/>
    </location>
    <ligand>
        <name>NAD(+)</name>
        <dbReference type="ChEBI" id="CHEBI:57540"/>
    </ligand>
</feature>
<keyword evidence="10" id="KW-1185">Reference proteome</keyword>
<evidence type="ECO:0000259" key="8">
    <source>
        <dbReference type="Pfam" id="PF02737"/>
    </source>
</evidence>
<feature type="binding site" evidence="5">
    <location>
        <position position="275"/>
    </location>
    <ligand>
        <name>NAD(+)</name>
        <dbReference type="ChEBI" id="CHEBI:57540"/>
    </ligand>
</feature>
<dbReference type="InterPro" id="IPR006108">
    <property type="entry name" value="3HC_DH_C"/>
</dbReference>
<dbReference type="EMBL" id="CP053892">
    <property type="protein sequence ID" value="QKG20157.1"/>
    <property type="molecule type" value="Genomic_DNA"/>
</dbReference>
<evidence type="ECO:0000313" key="9">
    <source>
        <dbReference type="EMBL" id="QKG20157.1"/>
    </source>
</evidence>
<dbReference type="InterPro" id="IPR013328">
    <property type="entry name" value="6PGD_dom2"/>
</dbReference>
<proteinExistence type="inferred from homology"/>
<feature type="transmembrane region" description="Helical" evidence="6">
    <location>
        <begin position="12"/>
        <end position="28"/>
    </location>
</feature>
<sequence length="288" mass="30535">MTESQETRPLAVLGAGVMGVGITALFLGHRRHVVLIDTDESKLDRARAEVAQHLRLARLMGALPRESLDGELMTSTGPDAVAGVAAVIEAVIEESATKTKALSEAAAATAPGTPLVSNTSSIPIDELGRGMSRPEDLVGVHFMNPPYLIATVEVVQGPRTGTAAMAAVRELLADLGRRPVVVGDGPGFVTSRILHRMINDAARIVAEGRASAADVDTLLQDCLGHRTGPLRTADLIGLDNLVDSLRVLHERTGDDGCRPCDLLLDKVRDGDLGRKSGRGFYDYLEARP</sequence>
<dbReference type="RefSeq" id="WP_173094611.1">
    <property type="nucleotide sequence ID" value="NZ_CP053892.1"/>
</dbReference>
<feature type="domain" description="3-hydroxyacyl-CoA dehydrogenase NAD binding" evidence="8">
    <location>
        <begin position="10"/>
        <end position="184"/>
    </location>
</feature>
<reference evidence="9 10" key="1">
    <citation type="submission" date="2020-05" db="EMBL/GenBank/DDBJ databases">
        <title>Actinomadura verrucosospora NRRL-B18236 (PFL_A860) Genome sequencing and assembly.</title>
        <authorList>
            <person name="Samborskyy M."/>
        </authorList>
    </citation>
    <scope>NUCLEOTIDE SEQUENCE [LARGE SCALE GENOMIC DNA]</scope>
    <source>
        <strain evidence="9 10">NRRL:B18236</strain>
    </source>
</reference>
<feature type="binding site" evidence="5">
    <location>
        <position position="144"/>
    </location>
    <ligand>
        <name>NAD(+)</name>
        <dbReference type="ChEBI" id="CHEBI:57540"/>
    </ligand>
</feature>